<evidence type="ECO:0000256" key="1">
    <source>
        <dbReference type="SAM" id="MobiDB-lite"/>
    </source>
</evidence>
<sequence length="198" mass="21597">MMVNNPQFQQGQRGDRSSLIWNKKDCGKVRLRRSDPYATTTTGREEAVSSPHRQTLSPTSAADDLNALSVTPETRTSTWSFVRASSRTGTKENGGVAQLARGEAGAARARPCRISALGRCAVFLAALGSGCGGRGGRRARLPDKTEAEKESTGADATRRRRRASKPSFYVLRGLPAYIDNRFAELFGTMHIGIHFRQI</sequence>
<organism evidence="2 3">
    <name type="scientific">Eumeta variegata</name>
    <name type="common">Bagworm moth</name>
    <name type="synonym">Eumeta japonica</name>
    <dbReference type="NCBI Taxonomy" id="151549"/>
    <lineage>
        <taxon>Eukaryota</taxon>
        <taxon>Metazoa</taxon>
        <taxon>Ecdysozoa</taxon>
        <taxon>Arthropoda</taxon>
        <taxon>Hexapoda</taxon>
        <taxon>Insecta</taxon>
        <taxon>Pterygota</taxon>
        <taxon>Neoptera</taxon>
        <taxon>Endopterygota</taxon>
        <taxon>Lepidoptera</taxon>
        <taxon>Glossata</taxon>
        <taxon>Ditrysia</taxon>
        <taxon>Tineoidea</taxon>
        <taxon>Psychidae</taxon>
        <taxon>Oiketicinae</taxon>
        <taxon>Eumeta</taxon>
    </lineage>
</organism>
<reference evidence="2 3" key="1">
    <citation type="journal article" date="2019" name="Commun. Biol.">
        <title>The bagworm genome reveals a unique fibroin gene that provides high tensile strength.</title>
        <authorList>
            <person name="Kono N."/>
            <person name="Nakamura H."/>
            <person name="Ohtoshi R."/>
            <person name="Tomita M."/>
            <person name="Numata K."/>
            <person name="Arakawa K."/>
        </authorList>
    </citation>
    <scope>NUCLEOTIDE SEQUENCE [LARGE SCALE GENOMIC DNA]</scope>
</reference>
<feature type="region of interest" description="Disordered" evidence="1">
    <location>
        <begin position="32"/>
        <end position="70"/>
    </location>
</feature>
<dbReference type="Proteomes" id="UP000299102">
    <property type="component" value="Unassembled WGS sequence"/>
</dbReference>
<evidence type="ECO:0000313" key="3">
    <source>
        <dbReference type="Proteomes" id="UP000299102"/>
    </source>
</evidence>
<protein>
    <submittedName>
        <fullName evidence="2">Uncharacterized protein</fullName>
    </submittedName>
</protein>
<feature type="region of interest" description="Disordered" evidence="1">
    <location>
        <begin position="83"/>
        <end position="102"/>
    </location>
</feature>
<name>A0A4C1XAT9_EUMVA</name>
<gene>
    <name evidence="2" type="ORF">EVAR_42409_1</name>
</gene>
<comment type="caution">
    <text evidence="2">The sequence shown here is derived from an EMBL/GenBank/DDBJ whole genome shotgun (WGS) entry which is preliminary data.</text>
</comment>
<proteinExistence type="predicted"/>
<accession>A0A4C1XAT9</accession>
<dbReference type="AlphaFoldDB" id="A0A4C1XAT9"/>
<evidence type="ECO:0000313" key="2">
    <source>
        <dbReference type="EMBL" id="GBP59504.1"/>
    </source>
</evidence>
<dbReference type="EMBL" id="BGZK01000763">
    <property type="protein sequence ID" value="GBP59504.1"/>
    <property type="molecule type" value="Genomic_DNA"/>
</dbReference>
<feature type="region of interest" description="Disordered" evidence="1">
    <location>
        <begin position="134"/>
        <end position="160"/>
    </location>
</feature>
<feature type="compositionally biased region" description="Polar residues" evidence="1">
    <location>
        <begin position="51"/>
        <end position="60"/>
    </location>
</feature>
<keyword evidence="3" id="KW-1185">Reference proteome</keyword>
<feature type="compositionally biased region" description="Basic and acidic residues" evidence="1">
    <location>
        <begin position="140"/>
        <end position="152"/>
    </location>
</feature>